<reference evidence="2" key="3">
    <citation type="submission" date="2017-01" db="EMBL/GenBank/DDBJ databases">
        <authorList>
            <person name="Mah S.A."/>
            <person name="Swanson W.J."/>
            <person name="Moy G.W."/>
            <person name="Vacquier V.D."/>
        </authorList>
    </citation>
    <scope>NUCLEOTIDE SEQUENCE</scope>
    <source>
        <strain evidence="2">AJ5</strain>
        <plasmid evidence="2">pHLAJ5I</plasmid>
    </source>
</reference>
<evidence type="ECO:0000313" key="5">
    <source>
        <dbReference type="Proteomes" id="UP000186547"/>
    </source>
</evidence>
<reference evidence="3 4" key="2">
    <citation type="journal article" date="2014" name="PLoS Genet.">
        <title>Phylogenetically driven sequencing of extremely halophilic archaea reveals strategies for static and dynamic osmo-response.</title>
        <authorList>
            <person name="Becker E.A."/>
            <person name="Seitzer P.M."/>
            <person name="Tritt A."/>
            <person name="Larsen D."/>
            <person name="Krusor M."/>
            <person name="Yao A.I."/>
            <person name="Wu D."/>
            <person name="Madern D."/>
            <person name="Eisen J.A."/>
            <person name="Darling A.E."/>
            <person name="Facciotti M.T."/>
        </authorList>
    </citation>
    <scope>NUCLEOTIDE SEQUENCE [LARGE SCALE GENOMIC DNA]</scope>
    <source>
        <strain evidence="3 4">AJ5</strain>
    </source>
</reference>
<evidence type="ECO:0000313" key="3">
    <source>
        <dbReference type="EMBL" id="EMA37607.1"/>
    </source>
</evidence>
<proteinExistence type="predicted"/>
<dbReference type="PATRIC" id="fig|358396.7.peg.138"/>
<dbReference type="EMBL" id="CP019286">
    <property type="protein sequence ID" value="APX00223.1"/>
    <property type="molecule type" value="Genomic_DNA"/>
</dbReference>
<gene>
    <name evidence="3" type="ORF">C445_00671</name>
    <name evidence="2" type="ORF">CHINAEXTREME_20660</name>
</gene>
<organism evidence="3 4">
    <name type="scientific">Natronobacterium lacisalsi AJ5</name>
    <dbReference type="NCBI Taxonomy" id="358396"/>
    <lineage>
        <taxon>Archaea</taxon>
        <taxon>Methanobacteriati</taxon>
        <taxon>Methanobacteriota</taxon>
        <taxon>Stenosarchaea group</taxon>
        <taxon>Halobacteria</taxon>
        <taxon>Halobacteriales</taxon>
        <taxon>Natrialbaceae</taxon>
        <taxon>Natronobacterium</taxon>
    </lineage>
</organism>
<reference evidence="2 5" key="1">
    <citation type="journal article" date="2011" name="J. Bacteriol.">
        <title>Genome sequence of Halobiforma lacisalsi AJ5, an extremely halophilic archaeon which harbors a bop gene.</title>
        <authorList>
            <person name="Jiang X."/>
            <person name="Wang S."/>
            <person name="Cheng H."/>
            <person name="Huo Y."/>
            <person name="Zhang X."/>
            <person name="Zhu X."/>
            <person name="Han X."/>
            <person name="Ni P."/>
            <person name="Wu M."/>
        </authorList>
    </citation>
    <scope>NUCLEOTIDE SEQUENCE [LARGE SCALE GENOMIC DNA]</scope>
    <source>
        <strain evidence="2 5">AJ5</strain>
        <plasmid evidence="5">phlaj5i</plasmid>
        <plasmid evidence="2">pHLAJ5I</plasmid>
    </source>
</reference>
<protein>
    <submittedName>
        <fullName evidence="3">Radical SAM domain-containing protein</fullName>
    </submittedName>
    <submittedName>
        <fullName evidence="2">Radical SAM protein</fullName>
    </submittedName>
</protein>
<dbReference type="EMBL" id="AOLZ01000010">
    <property type="protein sequence ID" value="EMA37607.1"/>
    <property type="molecule type" value="Genomic_DNA"/>
</dbReference>
<evidence type="ECO:0000313" key="2">
    <source>
        <dbReference type="EMBL" id="APX00223.1"/>
    </source>
</evidence>
<feature type="region of interest" description="Disordered" evidence="1">
    <location>
        <begin position="1"/>
        <end position="23"/>
    </location>
</feature>
<dbReference type="KEGG" id="hlc:CHINAEXTREME20660"/>
<geneLocation type="plasmid" evidence="2">
    <name>pHLAJ5I</name>
</geneLocation>
<keyword evidence="4" id="KW-1185">Reference proteome</keyword>
<accession>M0LVK9</accession>
<geneLocation type="plasmid" evidence="5">
    <name>phlaj5i</name>
</geneLocation>
<evidence type="ECO:0000313" key="4">
    <source>
        <dbReference type="Proteomes" id="UP000011555"/>
    </source>
</evidence>
<dbReference type="Proteomes" id="UP000011555">
    <property type="component" value="Unassembled WGS sequence"/>
</dbReference>
<dbReference type="AlphaFoldDB" id="M0LVK9"/>
<name>M0LVK9_NATLA</name>
<evidence type="ECO:0000256" key="1">
    <source>
        <dbReference type="SAM" id="MobiDB-lite"/>
    </source>
</evidence>
<keyword evidence="2" id="KW-0614">Plasmid</keyword>
<dbReference type="eggNOG" id="arCOG01290">
    <property type="taxonomic scope" value="Archaea"/>
</dbReference>
<sequence length="98" mass="10779">MPTTPAIDNRDEMLADQADVDDPQSDWGRYLLYRDDLPERLAGILEDRDPSDQKQTALNSLPVVRKVRRQASGAVNAPTVTHDAVRGYQTDGVAGVSD</sequence>
<dbReference type="Proteomes" id="UP000186547">
    <property type="component" value="Plasmid pHLAJ5I"/>
</dbReference>